<reference evidence="2 3" key="1">
    <citation type="submission" date="2016-11" db="EMBL/GenBank/DDBJ databases">
        <authorList>
            <person name="Varghese N."/>
            <person name="Submissions S."/>
        </authorList>
    </citation>
    <scope>NUCLEOTIDE SEQUENCE [LARGE SCALE GENOMIC DNA]</scope>
    <source>
        <strain evidence="2 3">DSM 20664</strain>
    </source>
</reference>
<accession>A0ABY1JF60</accession>
<proteinExistence type="predicted"/>
<dbReference type="InterPro" id="IPR000868">
    <property type="entry name" value="Isochorismatase-like_dom"/>
</dbReference>
<keyword evidence="3" id="KW-1185">Reference proteome</keyword>
<sequence length="212" mass="23713">MGKTAFLIVDMQNDFCLPGAPFEVKGAMGVARNIRRALEACRQHKLPVVHVFRYYRPDGSDVEITRYDKFMQVGGALIEGTKGGEIVEELKPLAGEYLVCKRRWSAFFQTELDSLLKRLGVDQVVVTGVQTPNCIRGTVWDANSLDYEVIVLVDGTGANMQEVHEANLTDMKNIGAKLMTVDEFVKSLPNPPKDGLIEKIRRDLEERKKGSL</sequence>
<evidence type="ECO:0000259" key="1">
    <source>
        <dbReference type="Pfam" id="PF00857"/>
    </source>
</evidence>
<feature type="domain" description="Isochorismatase-like" evidence="1">
    <location>
        <begin position="4"/>
        <end position="183"/>
    </location>
</feature>
<gene>
    <name evidence="2" type="ORF">SAMN05444368_1765</name>
</gene>
<dbReference type="InterPro" id="IPR036380">
    <property type="entry name" value="Isochorismatase-like_sf"/>
</dbReference>
<dbReference type="EMBL" id="FSQZ01000001">
    <property type="protein sequence ID" value="SIN76100.1"/>
    <property type="molecule type" value="Genomic_DNA"/>
</dbReference>
<dbReference type="Proteomes" id="UP000185093">
    <property type="component" value="Unassembled WGS sequence"/>
</dbReference>
<evidence type="ECO:0000313" key="2">
    <source>
        <dbReference type="EMBL" id="SIN76100.1"/>
    </source>
</evidence>
<dbReference type="Gene3D" id="3.40.50.850">
    <property type="entry name" value="Isochorismatase-like"/>
    <property type="match status" value="1"/>
</dbReference>
<dbReference type="PANTHER" id="PTHR47044">
    <property type="entry name" value="OS02G0276400 PROTEIN"/>
    <property type="match status" value="1"/>
</dbReference>
<evidence type="ECO:0000313" key="3">
    <source>
        <dbReference type="Proteomes" id="UP000185093"/>
    </source>
</evidence>
<protein>
    <submittedName>
        <fullName evidence="2">Nicotinamidase-related amidase</fullName>
    </submittedName>
</protein>
<dbReference type="Pfam" id="PF00857">
    <property type="entry name" value="Isochorismatase"/>
    <property type="match status" value="1"/>
</dbReference>
<organism evidence="2 3">
    <name type="scientific">Acetomicrobium flavidum</name>
    <dbReference type="NCBI Taxonomy" id="49896"/>
    <lineage>
        <taxon>Bacteria</taxon>
        <taxon>Thermotogati</taxon>
        <taxon>Synergistota</taxon>
        <taxon>Synergistia</taxon>
        <taxon>Synergistales</taxon>
        <taxon>Acetomicrobiaceae</taxon>
        <taxon>Acetomicrobium</taxon>
    </lineage>
</organism>
<dbReference type="SUPFAM" id="SSF52499">
    <property type="entry name" value="Isochorismatase-like hydrolases"/>
    <property type="match status" value="1"/>
</dbReference>
<comment type="caution">
    <text evidence="2">The sequence shown here is derived from an EMBL/GenBank/DDBJ whole genome shotgun (WGS) entry which is preliminary data.</text>
</comment>
<dbReference type="RefSeq" id="WP_074199942.1">
    <property type="nucleotide sequence ID" value="NZ_FSQZ01000001.1"/>
</dbReference>
<name>A0ABY1JF60_9BACT</name>
<dbReference type="CDD" id="cd00431">
    <property type="entry name" value="cysteine_hydrolases"/>
    <property type="match status" value="1"/>
</dbReference>